<dbReference type="PANTHER" id="PTHR34585">
    <property type="match status" value="1"/>
</dbReference>
<evidence type="ECO:0008006" key="3">
    <source>
        <dbReference type="Google" id="ProtNLM"/>
    </source>
</evidence>
<organism evidence="1 2">
    <name type="scientific">Salegentibacter agarivorans</name>
    <dbReference type="NCBI Taxonomy" id="345907"/>
    <lineage>
        <taxon>Bacteria</taxon>
        <taxon>Pseudomonadati</taxon>
        <taxon>Bacteroidota</taxon>
        <taxon>Flavobacteriia</taxon>
        <taxon>Flavobacteriales</taxon>
        <taxon>Flavobacteriaceae</taxon>
        <taxon>Salegentibacter</taxon>
    </lineage>
</organism>
<reference evidence="2" key="1">
    <citation type="submission" date="2016-10" db="EMBL/GenBank/DDBJ databases">
        <authorList>
            <person name="Varghese N."/>
            <person name="Submissions S."/>
        </authorList>
    </citation>
    <scope>NUCLEOTIDE SEQUENCE [LARGE SCALE GENOMIC DNA]</scope>
    <source>
        <strain evidence="2">DSM 23515</strain>
    </source>
</reference>
<evidence type="ECO:0000313" key="2">
    <source>
        <dbReference type="Proteomes" id="UP000199116"/>
    </source>
</evidence>
<dbReference type="SUPFAM" id="SSF46955">
    <property type="entry name" value="Putative DNA-binding domain"/>
    <property type="match status" value="1"/>
</dbReference>
<accession>A0A1I2N107</accession>
<proteinExistence type="predicted"/>
<evidence type="ECO:0000313" key="1">
    <source>
        <dbReference type="EMBL" id="SFF95377.1"/>
    </source>
</evidence>
<keyword evidence="2" id="KW-1185">Reference proteome</keyword>
<dbReference type="AlphaFoldDB" id="A0A1I2N107"/>
<name>A0A1I2N107_9FLAO</name>
<dbReference type="EMBL" id="FOOH01000016">
    <property type="protein sequence ID" value="SFF95377.1"/>
    <property type="molecule type" value="Genomic_DNA"/>
</dbReference>
<protein>
    <recommendedName>
        <fullName evidence="3">Helix-turn-helix domain-containing protein</fullName>
    </recommendedName>
</protein>
<dbReference type="PANTHER" id="PTHR34585:SF22">
    <property type="entry name" value="HELIX-TURN-HELIX DOMAIN-CONTAINING PROTEIN"/>
    <property type="match status" value="1"/>
</dbReference>
<dbReference type="Proteomes" id="UP000199116">
    <property type="component" value="Unassembled WGS sequence"/>
</dbReference>
<sequence>MPRSQINEIPPYKKYNHRWDFKLKLLKMPKEIITTDDLMNFKLELLEELKKLLREHSTGIHKRYLKSSEVRKLLDISWGTLQNIRINGNLPYTKIGGTVFYDWEDVQRLMEKYKIDNSD</sequence>
<dbReference type="InterPro" id="IPR009061">
    <property type="entry name" value="DNA-bd_dom_put_sf"/>
</dbReference>
<gene>
    <name evidence="1" type="ORF">SAMN04488033_11640</name>
</gene>